<keyword evidence="5" id="KW-0539">Nucleus</keyword>
<gene>
    <name evidence="6" type="ORF">LAZ67_18002601</name>
</gene>
<keyword evidence="7" id="KW-1185">Reference proteome</keyword>
<keyword evidence="3" id="KW-0963">Cytoplasm</keyword>
<keyword evidence="4" id="KW-0833">Ubl conjugation pathway</keyword>
<evidence type="ECO:0000313" key="6">
    <source>
        <dbReference type="EMBL" id="UYV80354.1"/>
    </source>
</evidence>
<evidence type="ECO:0000256" key="5">
    <source>
        <dbReference type="ARBA" id="ARBA00023242"/>
    </source>
</evidence>
<dbReference type="PANTHER" id="PTHR12493">
    <property type="entry name" value="CUE DOMAIN CONTAINING 2"/>
    <property type="match status" value="1"/>
</dbReference>
<evidence type="ECO:0000256" key="1">
    <source>
        <dbReference type="ARBA" id="ARBA00004123"/>
    </source>
</evidence>
<name>A0ABY6LGQ4_9ARAC</name>
<dbReference type="Proteomes" id="UP001235939">
    <property type="component" value="Chromosome 18"/>
</dbReference>
<dbReference type="PANTHER" id="PTHR12493:SF0">
    <property type="entry name" value="CUE DOMAIN-CONTAINING PROTEIN 2"/>
    <property type="match status" value="1"/>
</dbReference>
<organism evidence="6 7">
    <name type="scientific">Cordylochernes scorpioides</name>
    <dbReference type="NCBI Taxonomy" id="51811"/>
    <lineage>
        <taxon>Eukaryota</taxon>
        <taxon>Metazoa</taxon>
        <taxon>Ecdysozoa</taxon>
        <taxon>Arthropoda</taxon>
        <taxon>Chelicerata</taxon>
        <taxon>Arachnida</taxon>
        <taxon>Pseudoscorpiones</taxon>
        <taxon>Cheliferoidea</taxon>
        <taxon>Chernetidae</taxon>
        <taxon>Cordylochernes</taxon>
    </lineage>
</organism>
<evidence type="ECO:0000256" key="4">
    <source>
        <dbReference type="ARBA" id="ARBA00022786"/>
    </source>
</evidence>
<protein>
    <submittedName>
        <fullName evidence="6">CUEDC2</fullName>
    </submittedName>
</protein>
<evidence type="ECO:0000256" key="3">
    <source>
        <dbReference type="ARBA" id="ARBA00022490"/>
    </source>
</evidence>
<proteinExistence type="predicted"/>
<accession>A0ABY6LGQ4</accession>
<dbReference type="EMBL" id="CP092880">
    <property type="protein sequence ID" value="UYV80354.1"/>
    <property type="molecule type" value="Genomic_DNA"/>
</dbReference>
<comment type="subcellular location">
    <subcellularLocation>
        <location evidence="2">Cytoplasm</location>
    </subcellularLocation>
    <subcellularLocation>
        <location evidence="1">Nucleus</location>
    </subcellularLocation>
</comment>
<evidence type="ECO:0000256" key="2">
    <source>
        <dbReference type="ARBA" id="ARBA00004496"/>
    </source>
</evidence>
<reference evidence="6 7" key="1">
    <citation type="submission" date="2022-01" db="EMBL/GenBank/DDBJ databases">
        <title>A chromosomal length assembly of Cordylochernes scorpioides.</title>
        <authorList>
            <person name="Zeh D."/>
            <person name="Zeh J."/>
        </authorList>
    </citation>
    <scope>NUCLEOTIDE SEQUENCE [LARGE SCALE GENOMIC DNA]</scope>
    <source>
        <strain evidence="6">IN4F17</strain>
        <tissue evidence="6">Whole Body</tissue>
    </source>
</reference>
<evidence type="ECO:0000313" key="7">
    <source>
        <dbReference type="Proteomes" id="UP001235939"/>
    </source>
</evidence>
<sequence>MENDDLDIEQFTEMMSAYIPSFSRINREDILEYLTPEQSDAIFDWMHSLSRWLVKGKGPGFDSRIGHFFLFKKKKRILQWPLILAKVQPPPASASNQTGLWHLCCPLQGGSTVYINSLEQTVALLCEMFPRLSLQEVAHCLAVSLGDCDNAVQLLLSRQKAGTSKTPDSHLQDEQLREQILNRYNTLDLFRFSLPVSGCCVCRYGYIDQDEDCREHRPVAPKAEPKKLIRYRESKIVSVKGERFSEIKREESDDLKKTYVTLKPARQYRFH</sequence>